<evidence type="ECO:0000313" key="3">
    <source>
        <dbReference type="EMBL" id="KXT10704.1"/>
    </source>
</evidence>
<protein>
    <recommendedName>
        <fullName evidence="5">Tat pathway signal sequence</fullName>
    </recommendedName>
</protein>
<evidence type="ECO:0000256" key="2">
    <source>
        <dbReference type="SAM" id="Phobius"/>
    </source>
</evidence>
<dbReference type="AlphaFoldDB" id="A0A139I7N0"/>
<dbReference type="OrthoDB" id="3644465at2759"/>
<proteinExistence type="inferred from homology"/>
<dbReference type="PANTHER" id="PTHR33365:SF14">
    <property type="entry name" value="TAT PATHWAY SIGNAL SEQUENCE"/>
    <property type="match status" value="1"/>
</dbReference>
<feature type="transmembrane region" description="Helical" evidence="2">
    <location>
        <begin position="57"/>
        <end position="77"/>
    </location>
</feature>
<comment type="similarity">
    <text evidence="1">Belongs to the ustYa family.</text>
</comment>
<dbReference type="InterPro" id="IPR021765">
    <property type="entry name" value="UstYa-like"/>
</dbReference>
<dbReference type="PANTHER" id="PTHR33365">
    <property type="entry name" value="YALI0B05434P"/>
    <property type="match status" value="1"/>
</dbReference>
<dbReference type="GO" id="GO:0043386">
    <property type="term" value="P:mycotoxin biosynthetic process"/>
    <property type="evidence" value="ECO:0007669"/>
    <property type="project" value="InterPro"/>
</dbReference>
<keyword evidence="2" id="KW-1133">Transmembrane helix</keyword>
<reference evidence="3 4" key="1">
    <citation type="submission" date="2015-07" db="EMBL/GenBank/DDBJ databases">
        <title>Comparative genomics of the Sigatoka disease complex on banana suggests a link between parallel evolutionary changes in Pseudocercospora fijiensis and Pseudocercospora eumusae and increased virulence on the banana host.</title>
        <authorList>
            <person name="Chang T.-C."/>
            <person name="Salvucci A."/>
            <person name="Crous P.W."/>
            <person name="Stergiopoulos I."/>
        </authorList>
    </citation>
    <scope>NUCLEOTIDE SEQUENCE [LARGE SCALE GENOMIC DNA]</scope>
    <source>
        <strain evidence="3 4">CBS 116634</strain>
    </source>
</reference>
<keyword evidence="4" id="KW-1185">Reference proteome</keyword>
<dbReference type="Proteomes" id="UP000073492">
    <property type="component" value="Unassembled WGS sequence"/>
</dbReference>
<name>A0A139I7N0_9PEZI</name>
<evidence type="ECO:0000313" key="4">
    <source>
        <dbReference type="Proteomes" id="UP000073492"/>
    </source>
</evidence>
<sequence length="332" mass="37978">MARYNPLDEHAQVLPSCSKEESDSEVAALITGDALDGYEMTYLPRTRGIRSALLPRMNIAGGVLAATLAAISVWVTIQIEKGGSNAPRFRPQWSPMYDEIDIPVIEKTLDPFIPWKPDHPDSIYTQDPSPETDAAWERLTHSMTFIPLTAEHAIKMGKDPAFLIQIPDGMGHDGRYLATQDTLHQIHCLDYLRKSLIHNYHYYWGEKWGFWPPFSLVRHLTHCVDILRQHLMCNADFELYTFNWRVSQKIKWPDFGVRKTCRDFDALLKHLEATQSPHLVKFYRNITKPSDANELPVPLGVWEYITQETYVNSAGTSLNPIPGLRDKPYCLG</sequence>
<dbReference type="Pfam" id="PF11807">
    <property type="entry name" value="UstYa"/>
    <property type="match status" value="1"/>
</dbReference>
<organism evidence="3 4">
    <name type="scientific">Pseudocercospora musae</name>
    <dbReference type="NCBI Taxonomy" id="113226"/>
    <lineage>
        <taxon>Eukaryota</taxon>
        <taxon>Fungi</taxon>
        <taxon>Dikarya</taxon>
        <taxon>Ascomycota</taxon>
        <taxon>Pezizomycotina</taxon>
        <taxon>Dothideomycetes</taxon>
        <taxon>Dothideomycetidae</taxon>
        <taxon>Mycosphaerellales</taxon>
        <taxon>Mycosphaerellaceae</taxon>
        <taxon>Pseudocercospora</taxon>
    </lineage>
</organism>
<dbReference type="EMBL" id="LFZO01000243">
    <property type="protein sequence ID" value="KXT10704.1"/>
    <property type="molecule type" value="Genomic_DNA"/>
</dbReference>
<accession>A0A139I7N0</accession>
<dbReference type="STRING" id="113226.A0A139I7N0"/>
<keyword evidence="2" id="KW-0812">Transmembrane</keyword>
<keyword evidence="2" id="KW-0472">Membrane</keyword>
<evidence type="ECO:0000256" key="1">
    <source>
        <dbReference type="ARBA" id="ARBA00035112"/>
    </source>
</evidence>
<comment type="caution">
    <text evidence="3">The sequence shown here is derived from an EMBL/GenBank/DDBJ whole genome shotgun (WGS) entry which is preliminary data.</text>
</comment>
<gene>
    <name evidence="3" type="ORF">AC579_211</name>
</gene>
<evidence type="ECO:0008006" key="5">
    <source>
        <dbReference type="Google" id="ProtNLM"/>
    </source>
</evidence>
<dbReference type="EMBL" id="LFZO01000243">
    <property type="protein sequence ID" value="KXT10705.1"/>
    <property type="molecule type" value="Genomic_DNA"/>
</dbReference>